<protein>
    <submittedName>
        <fullName evidence="1">Uncharacterized protein</fullName>
    </submittedName>
</protein>
<name>A0A0E9VIT5_ANGAN</name>
<reference evidence="1" key="2">
    <citation type="journal article" date="2015" name="Fish Shellfish Immunol.">
        <title>Early steps in the European eel (Anguilla anguilla)-Vibrio vulnificus interaction in the gills: Role of the RtxA13 toxin.</title>
        <authorList>
            <person name="Callol A."/>
            <person name="Pajuelo D."/>
            <person name="Ebbesson L."/>
            <person name="Teles M."/>
            <person name="MacKenzie S."/>
            <person name="Amaro C."/>
        </authorList>
    </citation>
    <scope>NUCLEOTIDE SEQUENCE</scope>
</reference>
<organism evidence="1">
    <name type="scientific">Anguilla anguilla</name>
    <name type="common">European freshwater eel</name>
    <name type="synonym">Muraena anguilla</name>
    <dbReference type="NCBI Taxonomy" id="7936"/>
    <lineage>
        <taxon>Eukaryota</taxon>
        <taxon>Metazoa</taxon>
        <taxon>Chordata</taxon>
        <taxon>Craniata</taxon>
        <taxon>Vertebrata</taxon>
        <taxon>Euteleostomi</taxon>
        <taxon>Actinopterygii</taxon>
        <taxon>Neopterygii</taxon>
        <taxon>Teleostei</taxon>
        <taxon>Anguilliformes</taxon>
        <taxon>Anguillidae</taxon>
        <taxon>Anguilla</taxon>
    </lineage>
</organism>
<dbReference type="EMBL" id="GBXM01031429">
    <property type="protein sequence ID" value="JAH77148.1"/>
    <property type="molecule type" value="Transcribed_RNA"/>
</dbReference>
<evidence type="ECO:0000313" key="1">
    <source>
        <dbReference type="EMBL" id="JAH77148.1"/>
    </source>
</evidence>
<dbReference type="AlphaFoldDB" id="A0A0E9VIT5"/>
<reference evidence="1" key="1">
    <citation type="submission" date="2014-11" db="EMBL/GenBank/DDBJ databases">
        <authorList>
            <person name="Amaro Gonzalez C."/>
        </authorList>
    </citation>
    <scope>NUCLEOTIDE SEQUENCE</scope>
</reference>
<accession>A0A0E9VIT5</accession>
<proteinExistence type="predicted"/>
<sequence>MTYKENGQVMYFLKTNSSSLLPETEHITFLMQKVQAARTLSMSLKLVI</sequence>